<feature type="region of interest" description="Disordered" evidence="1">
    <location>
        <begin position="505"/>
        <end position="583"/>
    </location>
</feature>
<feature type="region of interest" description="Disordered" evidence="1">
    <location>
        <begin position="1"/>
        <end position="70"/>
    </location>
</feature>
<name>A0AAW0B3X0_9AGAR</name>
<feature type="compositionally biased region" description="Low complexity" evidence="1">
    <location>
        <begin position="511"/>
        <end position="534"/>
    </location>
</feature>
<dbReference type="PANTHER" id="PTHR48125:SF10">
    <property type="entry name" value="OS12G0136300 PROTEIN"/>
    <property type="match status" value="1"/>
</dbReference>
<evidence type="ECO:0000313" key="2">
    <source>
        <dbReference type="EMBL" id="KAK7019981.1"/>
    </source>
</evidence>
<dbReference type="Proteomes" id="UP001362999">
    <property type="component" value="Unassembled WGS sequence"/>
</dbReference>
<reference evidence="2 3" key="1">
    <citation type="journal article" date="2024" name="J Genomics">
        <title>Draft genome sequencing and assembly of Favolaschia claudopus CIRM-BRFM 2984 isolated from oak limbs.</title>
        <authorList>
            <person name="Navarro D."/>
            <person name="Drula E."/>
            <person name="Chaduli D."/>
            <person name="Cazenave R."/>
            <person name="Ahrendt S."/>
            <person name="Wang J."/>
            <person name="Lipzen A."/>
            <person name="Daum C."/>
            <person name="Barry K."/>
            <person name="Grigoriev I.V."/>
            <person name="Favel A."/>
            <person name="Rosso M.N."/>
            <person name="Martin F."/>
        </authorList>
    </citation>
    <scope>NUCLEOTIDE SEQUENCE [LARGE SCALE GENOMIC DNA]</scope>
    <source>
        <strain evidence="2 3">CIRM-BRFM 2984</strain>
    </source>
</reference>
<evidence type="ECO:0000256" key="1">
    <source>
        <dbReference type="SAM" id="MobiDB-lite"/>
    </source>
</evidence>
<gene>
    <name evidence="2" type="ORF">R3P38DRAFT_3198487</name>
</gene>
<feature type="region of interest" description="Disordered" evidence="1">
    <location>
        <begin position="213"/>
        <end position="261"/>
    </location>
</feature>
<sequence>MASTKRPRKTKAGAKVGPGRSSVVLPKDVEPDLPESEESASPSPEPPAASSSHKAPSPPAEEPVVVPKRPAAPPFFIPPPQIPSDDPSASLWAPFDNGLARDLVPLFVQKPPPPSVEQVRSVIALSPVLAHYREAHSDLPLSIEAFLWALSNVVRHVAKVVEDDHAGELIALYRNLRPSAELQGAIITADPNAKHIGGDFTIPSIVAVPRRRARAAMMSDSENSDDDGPPPTKRRREAMTPSPERSPTPQPERSATPAEPSIDITTRAELLQMFFDIPETGLPAPAHMKIPTAYVQSSLVPPLLSKVAFPCLNCVLNYAECRPVGGRSTVCSRCAKYKHKCSFTWTPTTFKRFVECMRPFNAVAPHTIAAALQRLVQAYEDAQFASFAHTRAINNLCLQAQDTALTISGAERSLAVEQFDDFFEDKEGSDLAREFVAHVLSKRSFHELEQDFVAHEATSSAKPVTDDSGAVVGHVYHPEFSNRIIPDLDLKGVLKTVDPRARPIASFNDLTPAGASSSKTASPAKPAASTSTPKPAAPPSTPLPAFGPAPLLESPTPSSSKARKGKGVETPSKADKGKQVDRG</sequence>
<evidence type="ECO:0000313" key="3">
    <source>
        <dbReference type="Proteomes" id="UP001362999"/>
    </source>
</evidence>
<accession>A0AAW0B3X0</accession>
<dbReference type="AlphaFoldDB" id="A0AAW0B3X0"/>
<proteinExistence type="predicted"/>
<dbReference type="PANTHER" id="PTHR48125">
    <property type="entry name" value="LP07818P1"/>
    <property type="match status" value="1"/>
</dbReference>
<dbReference type="EMBL" id="JAWWNJ010000042">
    <property type="protein sequence ID" value="KAK7019981.1"/>
    <property type="molecule type" value="Genomic_DNA"/>
</dbReference>
<protein>
    <submittedName>
        <fullName evidence="2">Uncharacterized protein</fullName>
    </submittedName>
</protein>
<comment type="caution">
    <text evidence="2">The sequence shown here is derived from an EMBL/GenBank/DDBJ whole genome shotgun (WGS) entry which is preliminary data.</text>
</comment>
<feature type="compositionally biased region" description="Basic and acidic residues" evidence="1">
    <location>
        <begin position="572"/>
        <end position="583"/>
    </location>
</feature>
<feature type="compositionally biased region" description="Pro residues" evidence="1">
    <location>
        <begin position="535"/>
        <end position="547"/>
    </location>
</feature>
<feature type="compositionally biased region" description="Basic residues" evidence="1">
    <location>
        <begin position="1"/>
        <end position="12"/>
    </location>
</feature>
<keyword evidence="3" id="KW-1185">Reference proteome</keyword>
<organism evidence="2 3">
    <name type="scientific">Favolaschia claudopus</name>
    <dbReference type="NCBI Taxonomy" id="2862362"/>
    <lineage>
        <taxon>Eukaryota</taxon>
        <taxon>Fungi</taxon>
        <taxon>Dikarya</taxon>
        <taxon>Basidiomycota</taxon>
        <taxon>Agaricomycotina</taxon>
        <taxon>Agaricomycetes</taxon>
        <taxon>Agaricomycetidae</taxon>
        <taxon>Agaricales</taxon>
        <taxon>Marasmiineae</taxon>
        <taxon>Mycenaceae</taxon>
        <taxon>Favolaschia</taxon>
    </lineage>
</organism>